<organism evidence="1 2">
    <name type="scientific">Capsulimonas corticalis</name>
    <dbReference type="NCBI Taxonomy" id="2219043"/>
    <lineage>
        <taxon>Bacteria</taxon>
        <taxon>Bacillati</taxon>
        <taxon>Armatimonadota</taxon>
        <taxon>Armatimonadia</taxon>
        <taxon>Capsulimonadales</taxon>
        <taxon>Capsulimonadaceae</taxon>
        <taxon>Capsulimonas</taxon>
    </lineage>
</organism>
<dbReference type="InterPro" id="IPR013901">
    <property type="entry name" value="Anthrone_oxy"/>
</dbReference>
<reference evidence="1 2" key="1">
    <citation type="journal article" date="2019" name="Int. J. Syst. Evol. Microbiol.">
        <title>Capsulimonas corticalis gen. nov., sp. nov., an aerobic capsulated bacterium, of a novel bacterial order, Capsulimonadales ord. nov., of the class Armatimonadia of the phylum Armatimonadetes.</title>
        <authorList>
            <person name="Li J."/>
            <person name="Kudo C."/>
            <person name="Tonouchi A."/>
        </authorList>
    </citation>
    <scope>NUCLEOTIDE SEQUENCE [LARGE SCALE GENOMIC DNA]</scope>
    <source>
        <strain evidence="1 2">AX-7</strain>
    </source>
</reference>
<sequence length="196" mass="20626">MIDEKAIDDRPAAYPSDEARSESSERAAGAALGASMIAMGLISGVYYAFSCAVMPGLARADDRTFLDVMRRINDAIVNPVFMLSFFGAFVLTGTAAALQRRLGKREATPWIAAAAALYGAALAVTVAANIPLNDEIARPGSLDAVADLAGLRQRFEGSWNLWNDVRGLASVAALACLGRALVLHGRESRSAKAPGK</sequence>
<protein>
    <submittedName>
        <fullName evidence="1">Membrane protein</fullName>
    </submittedName>
</protein>
<name>A0A402CTS0_9BACT</name>
<accession>A0A402CTS0</accession>
<proteinExistence type="predicted"/>
<evidence type="ECO:0000313" key="1">
    <source>
        <dbReference type="EMBL" id="BDI30645.1"/>
    </source>
</evidence>
<dbReference type="Proteomes" id="UP000287394">
    <property type="component" value="Chromosome"/>
</dbReference>
<dbReference type="KEGG" id="ccot:CCAX7_26960"/>
<dbReference type="AlphaFoldDB" id="A0A402CTS0"/>
<dbReference type="EMBL" id="AP025739">
    <property type="protein sequence ID" value="BDI30645.1"/>
    <property type="molecule type" value="Genomic_DNA"/>
</dbReference>
<dbReference type="OrthoDB" id="428263at2"/>
<gene>
    <name evidence="1" type="ORF">CCAX7_26960</name>
</gene>
<dbReference type="RefSeq" id="WP_119320755.1">
    <property type="nucleotide sequence ID" value="NZ_AP025739.1"/>
</dbReference>
<evidence type="ECO:0000313" key="2">
    <source>
        <dbReference type="Proteomes" id="UP000287394"/>
    </source>
</evidence>
<dbReference type="Pfam" id="PF08592">
    <property type="entry name" value="Anthrone_oxy"/>
    <property type="match status" value="1"/>
</dbReference>
<keyword evidence="2" id="KW-1185">Reference proteome</keyword>